<evidence type="ECO:0000313" key="5">
    <source>
        <dbReference type="EMBL" id="GGG94516.1"/>
    </source>
</evidence>
<dbReference type="GO" id="GO:0016740">
    <property type="term" value="F:transferase activity"/>
    <property type="evidence" value="ECO:0007669"/>
    <property type="project" value="UniProtKB-KW"/>
</dbReference>
<keyword evidence="6" id="KW-1185">Reference proteome</keyword>
<evidence type="ECO:0000313" key="6">
    <source>
        <dbReference type="Proteomes" id="UP000648722"/>
    </source>
</evidence>
<keyword evidence="3 5" id="KW-0808">Transferase</keyword>
<dbReference type="EMBL" id="BMFS01000002">
    <property type="protein sequence ID" value="GGG94516.1"/>
    <property type="molecule type" value="Genomic_DNA"/>
</dbReference>
<comment type="caution">
    <text evidence="5">The sequence shown here is derived from an EMBL/GenBank/DDBJ whole genome shotgun (WGS) entry which is preliminary data.</text>
</comment>
<dbReference type="PANTHER" id="PTHR43179">
    <property type="entry name" value="RHAMNOSYLTRANSFERASE WBBL"/>
    <property type="match status" value="1"/>
</dbReference>
<feature type="domain" description="Glycosyltransferase 2-like" evidence="4">
    <location>
        <begin position="8"/>
        <end position="134"/>
    </location>
</feature>
<dbReference type="RefSeq" id="WP_188451216.1">
    <property type="nucleotide sequence ID" value="NZ_BMFS01000002.1"/>
</dbReference>
<organism evidence="5 6">
    <name type="scientific">Glycocaulis albus</name>
    <dbReference type="NCBI Taxonomy" id="1382801"/>
    <lineage>
        <taxon>Bacteria</taxon>
        <taxon>Pseudomonadati</taxon>
        <taxon>Pseudomonadota</taxon>
        <taxon>Alphaproteobacteria</taxon>
        <taxon>Maricaulales</taxon>
        <taxon>Maricaulaceae</taxon>
        <taxon>Glycocaulis</taxon>
    </lineage>
</organism>
<dbReference type="Proteomes" id="UP000648722">
    <property type="component" value="Unassembled WGS sequence"/>
</dbReference>
<evidence type="ECO:0000259" key="4">
    <source>
        <dbReference type="Pfam" id="PF00535"/>
    </source>
</evidence>
<name>A0ABQ1XIM5_9PROT</name>
<evidence type="ECO:0000256" key="2">
    <source>
        <dbReference type="ARBA" id="ARBA00022676"/>
    </source>
</evidence>
<accession>A0ABQ1XIM5</accession>
<dbReference type="PANTHER" id="PTHR43179:SF12">
    <property type="entry name" value="GALACTOFURANOSYLTRANSFERASE GLFT2"/>
    <property type="match status" value="1"/>
</dbReference>
<sequence length="297" mass="31776">MSTPFLSVLIPFHGDDPSALLDALLVQADVGTEIILFDDGSPATYVFERLSAHPGVLKGRVRVLRSDTNIQRSGARNALSDAARGEWLLFLDADMEVPDGFLARWMALLEQASFDAAYGGYLVPDAKSGQFAVHAALARAGDVGSAAARQARGASAFAGSNMAVRARLMDQVRFDEAYRGWGWEDVDWAVRAAKAGRLAHVDNPAGHGGLQGVDRLIAKFAEGGINYARFLARHPDQASLPGARMARLLAQWRLFSAVQALAPALSRTRALPVRARVLALKAYKAACAAAALKEVTP</sequence>
<gene>
    <name evidence="5" type="primary">hfsG</name>
    <name evidence="5" type="ORF">GCM10007420_07580</name>
</gene>
<dbReference type="SUPFAM" id="SSF53448">
    <property type="entry name" value="Nucleotide-diphospho-sugar transferases"/>
    <property type="match status" value="1"/>
</dbReference>
<keyword evidence="2" id="KW-0328">Glycosyltransferase</keyword>
<dbReference type="InterPro" id="IPR001173">
    <property type="entry name" value="Glyco_trans_2-like"/>
</dbReference>
<dbReference type="Pfam" id="PF00535">
    <property type="entry name" value="Glycos_transf_2"/>
    <property type="match status" value="1"/>
</dbReference>
<protein>
    <submittedName>
        <fullName evidence="5">Glycosyl transferase</fullName>
    </submittedName>
</protein>
<evidence type="ECO:0000256" key="3">
    <source>
        <dbReference type="ARBA" id="ARBA00022679"/>
    </source>
</evidence>
<evidence type="ECO:0000256" key="1">
    <source>
        <dbReference type="ARBA" id="ARBA00006739"/>
    </source>
</evidence>
<dbReference type="Gene3D" id="3.90.550.10">
    <property type="entry name" value="Spore Coat Polysaccharide Biosynthesis Protein SpsA, Chain A"/>
    <property type="match status" value="1"/>
</dbReference>
<reference evidence="6" key="1">
    <citation type="journal article" date="2019" name="Int. J. Syst. Evol. Microbiol.">
        <title>The Global Catalogue of Microorganisms (GCM) 10K type strain sequencing project: providing services to taxonomists for standard genome sequencing and annotation.</title>
        <authorList>
            <consortium name="The Broad Institute Genomics Platform"/>
            <consortium name="The Broad Institute Genome Sequencing Center for Infectious Disease"/>
            <person name="Wu L."/>
            <person name="Ma J."/>
        </authorList>
    </citation>
    <scope>NUCLEOTIDE SEQUENCE [LARGE SCALE GENOMIC DNA]</scope>
    <source>
        <strain evidence="6">CGMCC 1.12766</strain>
    </source>
</reference>
<proteinExistence type="inferred from homology"/>
<dbReference type="InterPro" id="IPR029044">
    <property type="entry name" value="Nucleotide-diphossugar_trans"/>
</dbReference>
<comment type="similarity">
    <text evidence="1">Belongs to the glycosyltransferase 2 family.</text>
</comment>